<dbReference type="InterPro" id="IPR014756">
    <property type="entry name" value="Ig_E-set"/>
</dbReference>
<evidence type="ECO:0000256" key="1">
    <source>
        <dbReference type="SAM" id="SignalP"/>
    </source>
</evidence>
<feature type="signal peptide" evidence="1">
    <location>
        <begin position="1"/>
        <end position="22"/>
    </location>
</feature>
<dbReference type="RefSeq" id="WP_380870524.1">
    <property type="nucleotide sequence ID" value="NZ_JBHUMA010000009.1"/>
</dbReference>
<evidence type="ECO:0000313" key="3">
    <source>
        <dbReference type="Proteomes" id="UP001597393"/>
    </source>
</evidence>
<protein>
    <submittedName>
        <fullName evidence="2">Alpha/beta hydrolase</fullName>
    </submittedName>
</protein>
<keyword evidence="2" id="KW-0378">Hydrolase</keyword>
<dbReference type="Gene3D" id="2.60.40.10">
    <property type="entry name" value="Immunoglobulins"/>
    <property type="match status" value="1"/>
</dbReference>
<sequence length="398" mass="45182">MRIAYKAFVMMVLMMIAGNTIVAQQKEKKYQVTIIIQNNDRSAHIGEQFYLTGSFNNWKPADVLIGRIPAFGESIEITVSAPKGLFEYKFNRGNWETLASTSKGTLEGPIKVNLVGDTTVHASIDGWRDDFPASTASPQVHLINLIFHFPKLNVHRRVWVYLPEDYEKSNAKYPVLYMHDGQDLFDEATSKGRIGPLEWQVDEAIDRATKKAIVVAVAHAEDIQQRQNEYFVQPTSRFPNPVGGDYLADIVEVLKPYIDRNYRTKSDRKHTAMAGSSVGGLLTFYAGLKYPEVFGTVGVLSPSIWLDEGNIAKAIDAHKVEKKRAQPNFYFYGGGNENRLKPDGTRVQMHDDINEILTQLRASGSKEVEVTINPEGRHGAWYWQKAFPNFYDWWMQKQ</sequence>
<dbReference type="Gene3D" id="3.40.50.1820">
    <property type="entry name" value="alpha/beta hydrolase"/>
    <property type="match status" value="1"/>
</dbReference>
<dbReference type="PANTHER" id="PTHR48098:SF6">
    <property type="entry name" value="FERRI-BACILLIBACTIN ESTERASE BESA"/>
    <property type="match status" value="1"/>
</dbReference>
<dbReference type="SUPFAM" id="SSF81296">
    <property type="entry name" value="E set domains"/>
    <property type="match status" value="1"/>
</dbReference>
<organism evidence="2 3">
    <name type="scientific">Sphingobacterium corticis</name>
    <dbReference type="NCBI Taxonomy" id="1812823"/>
    <lineage>
        <taxon>Bacteria</taxon>
        <taxon>Pseudomonadati</taxon>
        <taxon>Bacteroidota</taxon>
        <taxon>Sphingobacteriia</taxon>
        <taxon>Sphingobacteriales</taxon>
        <taxon>Sphingobacteriaceae</taxon>
        <taxon>Sphingobacterium</taxon>
    </lineage>
</organism>
<accession>A0ABW5NNC0</accession>
<gene>
    <name evidence="2" type="ORF">ACFSQ3_15630</name>
</gene>
<dbReference type="EMBL" id="JBHUMA010000009">
    <property type="protein sequence ID" value="MFD2600385.1"/>
    <property type="molecule type" value="Genomic_DNA"/>
</dbReference>
<dbReference type="InterPro" id="IPR029058">
    <property type="entry name" value="AB_hydrolase_fold"/>
</dbReference>
<proteinExistence type="predicted"/>
<dbReference type="Proteomes" id="UP001597393">
    <property type="component" value="Unassembled WGS sequence"/>
</dbReference>
<dbReference type="InterPro" id="IPR013783">
    <property type="entry name" value="Ig-like_fold"/>
</dbReference>
<dbReference type="InterPro" id="IPR000801">
    <property type="entry name" value="Esterase-like"/>
</dbReference>
<evidence type="ECO:0000313" key="2">
    <source>
        <dbReference type="EMBL" id="MFD2600385.1"/>
    </source>
</evidence>
<reference evidence="3" key="1">
    <citation type="journal article" date="2019" name="Int. J. Syst. Evol. Microbiol.">
        <title>The Global Catalogue of Microorganisms (GCM) 10K type strain sequencing project: providing services to taxonomists for standard genome sequencing and annotation.</title>
        <authorList>
            <consortium name="The Broad Institute Genomics Platform"/>
            <consortium name="The Broad Institute Genome Sequencing Center for Infectious Disease"/>
            <person name="Wu L."/>
            <person name="Ma J."/>
        </authorList>
    </citation>
    <scope>NUCLEOTIDE SEQUENCE [LARGE SCALE GENOMIC DNA]</scope>
    <source>
        <strain evidence="3">KCTC 42248</strain>
    </source>
</reference>
<comment type="caution">
    <text evidence="2">The sequence shown here is derived from an EMBL/GenBank/DDBJ whole genome shotgun (WGS) entry which is preliminary data.</text>
</comment>
<dbReference type="PANTHER" id="PTHR48098">
    <property type="entry name" value="ENTEROCHELIN ESTERASE-RELATED"/>
    <property type="match status" value="1"/>
</dbReference>
<keyword evidence="3" id="KW-1185">Reference proteome</keyword>
<name>A0ABW5NNC0_9SPHI</name>
<dbReference type="GO" id="GO:0016787">
    <property type="term" value="F:hydrolase activity"/>
    <property type="evidence" value="ECO:0007669"/>
    <property type="project" value="UniProtKB-KW"/>
</dbReference>
<dbReference type="Pfam" id="PF00756">
    <property type="entry name" value="Esterase"/>
    <property type="match status" value="1"/>
</dbReference>
<keyword evidence="1" id="KW-0732">Signal</keyword>
<feature type="chain" id="PRO_5047030858" evidence="1">
    <location>
        <begin position="23"/>
        <end position="398"/>
    </location>
</feature>
<dbReference type="SUPFAM" id="SSF53474">
    <property type="entry name" value="alpha/beta-Hydrolases"/>
    <property type="match status" value="1"/>
</dbReference>
<dbReference type="InterPro" id="IPR050583">
    <property type="entry name" value="Mycobacterial_A85_antigen"/>
</dbReference>